<organism evidence="4 5">
    <name type="scientific">Bordetella genomosp. 2</name>
    <dbReference type="NCBI Taxonomy" id="1983456"/>
    <lineage>
        <taxon>Bacteria</taxon>
        <taxon>Pseudomonadati</taxon>
        <taxon>Pseudomonadota</taxon>
        <taxon>Betaproteobacteria</taxon>
        <taxon>Burkholderiales</taxon>
        <taxon>Alcaligenaceae</taxon>
        <taxon>Bordetella</taxon>
    </lineage>
</organism>
<proteinExistence type="predicted"/>
<evidence type="ECO:0000256" key="2">
    <source>
        <dbReference type="PROSITE-ProRule" id="PRU00335"/>
    </source>
</evidence>
<dbReference type="PANTHER" id="PTHR30055:SF148">
    <property type="entry name" value="TETR-FAMILY TRANSCRIPTIONAL REGULATOR"/>
    <property type="match status" value="1"/>
</dbReference>
<dbReference type="SUPFAM" id="SSF46689">
    <property type="entry name" value="Homeodomain-like"/>
    <property type="match status" value="1"/>
</dbReference>
<sequence length="190" mass="20221">MGRRRTVDREQLLDAAEAIIEASGAAGLTIDAVAKAAGITKGGVQYCFGNKDALIDALFERWGAAYDRIFAQVAGPEGNPLDKVRAHVAATRPSDEASAKSASLLAALAQTPEHLASTRAWYRERIAGLDLATDAGRRARLAFLATEGAFMLRFFGFMDIDQAEWDAMLEDVQSLLDGPAGATAPSRPSP</sequence>
<protein>
    <submittedName>
        <fullName evidence="4">TetR family transcriptional regulator</fullName>
    </submittedName>
</protein>
<evidence type="ECO:0000313" key="4">
    <source>
        <dbReference type="EMBL" id="OZI76325.1"/>
    </source>
</evidence>
<dbReference type="Proteomes" id="UP000215633">
    <property type="component" value="Unassembled WGS sequence"/>
</dbReference>
<keyword evidence="5" id="KW-1185">Reference proteome</keyword>
<feature type="DNA-binding region" description="H-T-H motif" evidence="2">
    <location>
        <begin position="29"/>
        <end position="48"/>
    </location>
</feature>
<dbReference type="InterPro" id="IPR041479">
    <property type="entry name" value="TetR_CgmR_C"/>
</dbReference>
<dbReference type="Pfam" id="PF00440">
    <property type="entry name" value="TetR_N"/>
    <property type="match status" value="1"/>
</dbReference>
<dbReference type="PANTHER" id="PTHR30055">
    <property type="entry name" value="HTH-TYPE TRANSCRIPTIONAL REGULATOR RUTR"/>
    <property type="match status" value="1"/>
</dbReference>
<dbReference type="InterPro" id="IPR001647">
    <property type="entry name" value="HTH_TetR"/>
</dbReference>
<reference evidence="5" key="1">
    <citation type="submission" date="2017-05" db="EMBL/GenBank/DDBJ databases">
        <title>Complete and WGS of Bordetella genogroups.</title>
        <authorList>
            <person name="Spilker T."/>
            <person name="Lipuma J."/>
        </authorList>
    </citation>
    <scope>NUCLEOTIDE SEQUENCE [LARGE SCALE GENOMIC DNA]</scope>
    <source>
        <strain evidence="5">AU8256</strain>
    </source>
</reference>
<dbReference type="Pfam" id="PF17937">
    <property type="entry name" value="TetR_C_28"/>
    <property type="match status" value="1"/>
</dbReference>
<evidence type="ECO:0000256" key="1">
    <source>
        <dbReference type="ARBA" id="ARBA00023125"/>
    </source>
</evidence>
<dbReference type="InterPro" id="IPR009057">
    <property type="entry name" value="Homeodomain-like_sf"/>
</dbReference>
<evidence type="ECO:0000259" key="3">
    <source>
        <dbReference type="PROSITE" id="PS50977"/>
    </source>
</evidence>
<dbReference type="GO" id="GO:0003700">
    <property type="term" value="F:DNA-binding transcription factor activity"/>
    <property type="evidence" value="ECO:0007669"/>
    <property type="project" value="TreeGrafter"/>
</dbReference>
<gene>
    <name evidence="4" type="ORF">CAL24_14335</name>
</gene>
<dbReference type="PROSITE" id="PS50977">
    <property type="entry name" value="HTH_TETR_2"/>
    <property type="match status" value="1"/>
</dbReference>
<name>A0A261VQG0_9BORD</name>
<dbReference type="PRINTS" id="PR00455">
    <property type="entry name" value="HTHTETR"/>
</dbReference>
<feature type="domain" description="HTH tetR-type" evidence="3">
    <location>
        <begin position="6"/>
        <end position="66"/>
    </location>
</feature>
<dbReference type="InterPro" id="IPR050109">
    <property type="entry name" value="HTH-type_TetR-like_transc_reg"/>
</dbReference>
<dbReference type="GO" id="GO:0000976">
    <property type="term" value="F:transcription cis-regulatory region binding"/>
    <property type="evidence" value="ECO:0007669"/>
    <property type="project" value="TreeGrafter"/>
</dbReference>
<comment type="caution">
    <text evidence="4">The sequence shown here is derived from an EMBL/GenBank/DDBJ whole genome shotgun (WGS) entry which is preliminary data.</text>
</comment>
<evidence type="ECO:0000313" key="5">
    <source>
        <dbReference type="Proteomes" id="UP000215633"/>
    </source>
</evidence>
<dbReference type="EMBL" id="NEVT01000006">
    <property type="protein sequence ID" value="OZI76325.1"/>
    <property type="molecule type" value="Genomic_DNA"/>
</dbReference>
<dbReference type="RefSeq" id="WP_094807017.1">
    <property type="nucleotide sequence ID" value="NZ_NEVT01000006.1"/>
</dbReference>
<dbReference type="Gene3D" id="1.10.357.10">
    <property type="entry name" value="Tetracycline Repressor, domain 2"/>
    <property type="match status" value="1"/>
</dbReference>
<accession>A0A261VQG0</accession>
<dbReference type="AlphaFoldDB" id="A0A261VQG0"/>
<keyword evidence="1 2" id="KW-0238">DNA-binding</keyword>